<organism evidence="1 2">
    <name type="scientific">Candidatus Nomurabacteria bacterium GW2011_GWA1_46_11</name>
    <dbReference type="NCBI Taxonomy" id="1618732"/>
    <lineage>
        <taxon>Bacteria</taxon>
        <taxon>Candidatus Nomuraibacteriota</taxon>
    </lineage>
</organism>
<dbReference type="PANTHER" id="PTHR46922">
    <property type="entry name" value="DHHA1 DOMAIN PROTEIN"/>
    <property type="match status" value="1"/>
</dbReference>
<protein>
    <submittedName>
        <fullName evidence="1">Phosphoesterase, DHHA1</fullName>
    </submittedName>
</protein>
<evidence type="ECO:0000313" key="1">
    <source>
        <dbReference type="EMBL" id="KKU22542.1"/>
    </source>
</evidence>
<dbReference type="Proteomes" id="UP000034107">
    <property type="component" value="Unassembled WGS sequence"/>
</dbReference>
<accession>A0A0G1NQE0</accession>
<dbReference type="InterPro" id="IPR038763">
    <property type="entry name" value="DHH_sf"/>
</dbReference>
<evidence type="ECO:0000313" key="2">
    <source>
        <dbReference type="Proteomes" id="UP000034107"/>
    </source>
</evidence>
<dbReference type="PANTHER" id="PTHR46922:SF4">
    <property type="entry name" value="DHHA1 DOMAIN PROTEIN"/>
    <property type="match status" value="1"/>
</dbReference>
<comment type="caution">
    <text evidence="1">The sequence shown here is derived from an EMBL/GenBank/DDBJ whole genome shotgun (WGS) entry which is preliminary data.</text>
</comment>
<reference evidence="1 2" key="1">
    <citation type="journal article" date="2015" name="Nature">
        <title>rRNA introns, odd ribosomes, and small enigmatic genomes across a large radiation of phyla.</title>
        <authorList>
            <person name="Brown C.T."/>
            <person name="Hug L.A."/>
            <person name="Thomas B.C."/>
            <person name="Sharon I."/>
            <person name="Castelle C.J."/>
            <person name="Singh A."/>
            <person name="Wilkins M.J."/>
            <person name="Williams K.H."/>
            <person name="Banfield J.F."/>
        </authorList>
    </citation>
    <scope>NUCLEOTIDE SEQUENCE [LARGE SCALE GENOMIC DNA]</scope>
</reference>
<dbReference type="Gene3D" id="3.10.310.30">
    <property type="match status" value="1"/>
</dbReference>
<dbReference type="AlphaFoldDB" id="A0A0G1NQE0"/>
<name>A0A0G1NQE0_9BACT</name>
<sequence>MELKKDIIVFYHGRCRDGFTAAWAAWKKLGGSADYIPLEWTNLNPEQIPPVPGKEVYFLDYAPSQEDLDRVIKEAKSVVIIDHHLSKEEMVKNLPGSVYESNHSGAVLAWKYFHPDGTMPRLCLYVEDSDLWNWKIQDSNKVLSSIDLKDDTDFKVWDSIAKDLEDDAKRREYEKKGEIILEYAKKLIDEIIKAHAQLVNFEGHEVYAVNAPRMFRSEIGNKLATIKPPFGIVWNQTPTEISVSLRAIKDKFNLIPLAQKYGGGGHMGASNFRLPLDSPLREAELLTQWMVKSPLYPPKR</sequence>
<proteinExistence type="predicted"/>
<gene>
    <name evidence="1" type="ORF">UX31_C0001G0060</name>
</gene>
<dbReference type="EMBL" id="LCLS01000001">
    <property type="protein sequence ID" value="KKU22542.1"/>
    <property type="molecule type" value="Genomic_DNA"/>
</dbReference>
<dbReference type="SUPFAM" id="SSF64182">
    <property type="entry name" value="DHH phosphoesterases"/>
    <property type="match status" value="1"/>
</dbReference>